<feature type="domain" description="Beta-galactosidase trimerisation" evidence="1">
    <location>
        <begin position="705"/>
        <end position="877"/>
    </location>
</feature>
<accession>A0A6C2YMA8</accession>
<dbReference type="GO" id="GO:0005975">
    <property type="term" value="P:carbohydrate metabolic process"/>
    <property type="evidence" value="ECO:0007669"/>
    <property type="project" value="InterPro"/>
</dbReference>
<dbReference type="InParanoid" id="A0A6C2YMA8"/>
<evidence type="ECO:0000259" key="1">
    <source>
        <dbReference type="Pfam" id="PF08532"/>
    </source>
</evidence>
<gene>
    <name evidence="2" type="ORF">GMBLW1_17450</name>
</gene>
<dbReference type="Gene3D" id="3.20.20.80">
    <property type="entry name" value="Glycosidases"/>
    <property type="match status" value="1"/>
</dbReference>
<name>A0A6C2YMA8_9BACT</name>
<dbReference type="EMBL" id="LR593887">
    <property type="protein sequence ID" value="VTS00732.1"/>
    <property type="molecule type" value="Genomic_DNA"/>
</dbReference>
<dbReference type="SUPFAM" id="SSF52317">
    <property type="entry name" value="Class I glutamine amidotransferase-like"/>
    <property type="match status" value="1"/>
</dbReference>
<keyword evidence="3" id="KW-1185">Reference proteome</keyword>
<dbReference type="KEGG" id="tim:GMBLW1_17450"/>
<dbReference type="Gene3D" id="3.40.50.880">
    <property type="match status" value="1"/>
</dbReference>
<evidence type="ECO:0000313" key="3">
    <source>
        <dbReference type="Proteomes" id="UP000464378"/>
    </source>
</evidence>
<dbReference type="EMBL" id="LR586016">
    <property type="protein sequence ID" value="VIP02215.1"/>
    <property type="molecule type" value="Genomic_DNA"/>
</dbReference>
<dbReference type="AlphaFoldDB" id="A0A6C2YMA8"/>
<protein>
    <recommendedName>
        <fullName evidence="1">Beta-galactosidase trimerisation domain-containing protein</fullName>
    </recommendedName>
</protein>
<reference evidence="2" key="1">
    <citation type="submission" date="2019-04" db="EMBL/GenBank/DDBJ databases">
        <authorList>
            <consortium name="Science for Life Laboratories"/>
        </authorList>
    </citation>
    <scope>NUCLEOTIDE SEQUENCE</scope>
    <source>
        <strain evidence="2">MBLW1</strain>
    </source>
</reference>
<dbReference type="InterPro" id="IPR013738">
    <property type="entry name" value="Beta_galactosidase_Trimer"/>
</dbReference>
<dbReference type="GO" id="GO:0004565">
    <property type="term" value="F:beta-galactosidase activity"/>
    <property type="evidence" value="ECO:0007669"/>
    <property type="project" value="InterPro"/>
</dbReference>
<dbReference type="CDD" id="cd03143">
    <property type="entry name" value="A4_beta-galactosidase_middle_domain"/>
    <property type="match status" value="1"/>
</dbReference>
<organism evidence="2">
    <name type="scientific">Tuwongella immobilis</name>
    <dbReference type="NCBI Taxonomy" id="692036"/>
    <lineage>
        <taxon>Bacteria</taxon>
        <taxon>Pseudomonadati</taxon>
        <taxon>Planctomycetota</taxon>
        <taxon>Planctomycetia</taxon>
        <taxon>Gemmatales</taxon>
        <taxon>Gemmataceae</taxon>
        <taxon>Tuwongella</taxon>
    </lineage>
</organism>
<dbReference type="RefSeq" id="WP_162657412.1">
    <property type="nucleotide sequence ID" value="NZ_LR593887.1"/>
</dbReference>
<dbReference type="Pfam" id="PF08532">
    <property type="entry name" value="Glyco_hydro_42M"/>
    <property type="match status" value="1"/>
</dbReference>
<dbReference type="Proteomes" id="UP000464378">
    <property type="component" value="Chromosome"/>
</dbReference>
<evidence type="ECO:0000313" key="2">
    <source>
        <dbReference type="EMBL" id="VIP02215.1"/>
    </source>
</evidence>
<proteinExistence type="predicted"/>
<sequence>MPCQSCRSHPRAIRWPVFALALGLMTLVASLARGEVVIAEGEQFTPTTENGWKVTHQDDTYGSHTYGGMWMTHGGCLGAAKDVVDAVAAQSITIPKAGAYRIWSKYQAPPYFNYLHRIEIIQGGKVVFSHDYGRKGTDRLWSFSGQSNELWWPWGTDHDTAEGSPNEVLLAAGPAAIRLTALKNPERGGDRFVDFVVLTTDLENRYQGFQPYSVGSPFTMEAFAASKLYVRFRNTTAKPAKLSLSRAGHYQPQYGGATMALPDQPIPAGEWSPWVNIGPFCRLVHDEGLTVSLPEASEIPLQFARDAAGNQSVGAVMARNQESVVIPIDVTWNPKATVKLARTHAEGLIAQAKTWRKASATKPKQLLFYGAFVGNEPWVHELKHTMGYNTILPDSYPHAARDDLHAHASSPDAIKQFANQYANKSKLKILSFGDEIHVGRINFQDAKQQAAFQQWIAQKKLTADELGVPPTQAKLTDKKDDGGRLLWYSNRFNEEQRFSEFRAMTELTEQLFGPEVLTGANYSPHHLALCYGPVYQWVDLFKYRGMSMLWAEDYIFSVPEVPQMVSWMFAQIRAGSKYHQLPIHFYVMPHAPGQTPENLRRNMLLSIGYGASHINSFWVGPPERFTENYINWHYPENYRVITESIHDTAAIETMQTTGKLRPAKVALILSQATDFHEARKMVDRSADPFTAQCKNAPKELNSILARKEQQYLYLALVQAGYAVDLITEDDIVDLGVLKNYQVVYQAGEWLDRRTVPLLEAWVKAGGSLVATAGLGLKNQYDQPEPAMAALLGITEARTDSNLAVIRTLLELPLADPIDQLKWNGKMIPAFGMRQRLSPIMQNGPTVIATWSDGSAAGVQRNLGQGTITAIGTTPGTSWMKSGLRVQPYARGGRHTVYNPTDFDASAADFVRLGLTSAKLNQEVTCSAPHVEAIPMDSPTGTLLTLVNWNNAPLKEITVTVRMPASPKEVRSIAGQRVIPHQFADGKVTFTIPLADADYVTLVK</sequence>
<dbReference type="InterPro" id="IPR029062">
    <property type="entry name" value="Class_I_gatase-like"/>
</dbReference>